<dbReference type="Proteomes" id="UP001175271">
    <property type="component" value="Unassembled WGS sequence"/>
</dbReference>
<dbReference type="PANTHER" id="PTHR20905:SF30">
    <property type="entry name" value="N-ACETYLTRANSFERASE DOMAIN-CONTAINING PROTEIN"/>
    <property type="match status" value="1"/>
</dbReference>
<accession>A0AA39HNR8</accession>
<name>A0AA39HNR8_9BILA</name>
<dbReference type="PANTHER" id="PTHR20905">
    <property type="entry name" value="N-ACETYLTRANSFERASE-RELATED"/>
    <property type="match status" value="1"/>
</dbReference>
<comment type="caution">
    <text evidence="1">The sequence shown here is derived from an EMBL/GenBank/DDBJ whole genome shotgun (WGS) entry which is preliminary data.</text>
</comment>
<dbReference type="GO" id="GO:0008080">
    <property type="term" value="F:N-acetyltransferase activity"/>
    <property type="evidence" value="ECO:0007669"/>
    <property type="project" value="TreeGrafter"/>
</dbReference>
<organism evidence="1 2">
    <name type="scientific">Steinernema hermaphroditum</name>
    <dbReference type="NCBI Taxonomy" id="289476"/>
    <lineage>
        <taxon>Eukaryota</taxon>
        <taxon>Metazoa</taxon>
        <taxon>Ecdysozoa</taxon>
        <taxon>Nematoda</taxon>
        <taxon>Chromadorea</taxon>
        <taxon>Rhabditida</taxon>
        <taxon>Tylenchina</taxon>
        <taxon>Panagrolaimomorpha</taxon>
        <taxon>Strongyloidoidea</taxon>
        <taxon>Steinernematidae</taxon>
        <taxon>Steinernema</taxon>
    </lineage>
</organism>
<sequence length="232" mass="25905">MENVVIREATEADADGIVEFIVKNIVDLGPIDKTLGFNENDARDYYEAGLRSALQDGVSFVAIDTSRNEIVACIVWSIWHRDPKKNHPRRPATTPKAKILSSLIWLMRPLFWELCPAHINTVLKSEYMLVRKDFQRKQLAERFTIMSANPDWLKAKGVQGTVGVATSLANQRNLAKYDNVVLAEVNYADFFASQGIPFGGALTDGATKAVLVSTPFPDFYPKTVKVKAKSKM</sequence>
<dbReference type="Gene3D" id="3.40.630.30">
    <property type="match status" value="1"/>
</dbReference>
<evidence type="ECO:0000313" key="2">
    <source>
        <dbReference type="Proteomes" id="UP001175271"/>
    </source>
</evidence>
<evidence type="ECO:0008006" key="3">
    <source>
        <dbReference type="Google" id="ProtNLM"/>
    </source>
</evidence>
<evidence type="ECO:0000313" key="1">
    <source>
        <dbReference type="EMBL" id="KAK0408099.1"/>
    </source>
</evidence>
<dbReference type="SUPFAM" id="SSF55729">
    <property type="entry name" value="Acyl-CoA N-acyltransferases (Nat)"/>
    <property type="match status" value="1"/>
</dbReference>
<gene>
    <name evidence="1" type="ORF">QR680_003773</name>
</gene>
<dbReference type="AlphaFoldDB" id="A0AA39HNR8"/>
<keyword evidence="2" id="KW-1185">Reference proteome</keyword>
<dbReference type="InterPro" id="IPR016181">
    <property type="entry name" value="Acyl_CoA_acyltransferase"/>
</dbReference>
<dbReference type="EMBL" id="JAUCMV010000003">
    <property type="protein sequence ID" value="KAK0408099.1"/>
    <property type="molecule type" value="Genomic_DNA"/>
</dbReference>
<protein>
    <recommendedName>
        <fullName evidence="3">N-acetyltransferase domain-containing protein</fullName>
    </recommendedName>
</protein>
<reference evidence="1" key="1">
    <citation type="submission" date="2023-06" db="EMBL/GenBank/DDBJ databases">
        <title>Genomic analysis of the entomopathogenic nematode Steinernema hermaphroditum.</title>
        <authorList>
            <person name="Schwarz E.M."/>
            <person name="Heppert J.K."/>
            <person name="Baniya A."/>
            <person name="Schwartz H.T."/>
            <person name="Tan C.-H."/>
            <person name="Antoshechkin I."/>
            <person name="Sternberg P.W."/>
            <person name="Goodrich-Blair H."/>
            <person name="Dillman A.R."/>
        </authorList>
    </citation>
    <scope>NUCLEOTIDE SEQUENCE</scope>
    <source>
        <strain evidence="1">PS9179</strain>
        <tissue evidence="1">Whole animal</tissue>
    </source>
</reference>
<proteinExistence type="predicted"/>